<dbReference type="EMBL" id="HACA01025576">
    <property type="protein sequence ID" value="CDW42937.1"/>
    <property type="molecule type" value="Transcribed_RNA"/>
</dbReference>
<dbReference type="AlphaFoldDB" id="A0A0K2UYK8"/>
<protein>
    <submittedName>
        <fullName evidence="1">Uncharacterized protein</fullName>
    </submittedName>
</protein>
<organism evidence="1">
    <name type="scientific">Lepeophtheirus salmonis</name>
    <name type="common">Salmon louse</name>
    <name type="synonym">Caligus salmonis</name>
    <dbReference type="NCBI Taxonomy" id="72036"/>
    <lineage>
        <taxon>Eukaryota</taxon>
        <taxon>Metazoa</taxon>
        <taxon>Ecdysozoa</taxon>
        <taxon>Arthropoda</taxon>
        <taxon>Crustacea</taxon>
        <taxon>Multicrustacea</taxon>
        <taxon>Hexanauplia</taxon>
        <taxon>Copepoda</taxon>
        <taxon>Siphonostomatoida</taxon>
        <taxon>Caligidae</taxon>
        <taxon>Lepeophtheirus</taxon>
    </lineage>
</organism>
<reference evidence="1" key="1">
    <citation type="submission" date="2014-05" db="EMBL/GenBank/DDBJ databases">
        <authorList>
            <person name="Chronopoulou M."/>
        </authorList>
    </citation>
    <scope>NUCLEOTIDE SEQUENCE</scope>
    <source>
        <tissue evidence="1">Whole organism</tissue>
    </source>
</reference>
<evidence type="ECO:0000313" key="1">
    <source>
        <dbReference type="EMBL" id="CDW42937.1"/>
    </source>
</evidence>
<accession>A0A0K2UYK8</accession>
<sequence length="59" mass="7006">MSSVTKDYFSLLQNADETRNAINKWIPQTFALGSLLSFPFDERGKSTREIMCHYWRYLQ</sequence>
<name>A0A0K2UYK8_LEPSM</name>
<proteinExistence type="predicted"/>